<dbReference type="EnsemblMetazoa" id="tetur13g01820.1">
    <property type="protein sequence ID" value="tetur13g01820.1"/>
    <property type="gene ID" value="tetur13g01820"/>
</dbReference>
<keyword evidence="5" id="KW-0677">Repeat</keyword>
<feature type="domain" description="UBA" evidence="17">
    <location>
        <begin position="706"/>
        <end position="746"/>
    </location>
</feature>
<proteinExistence type="inferred from homology"/>
<evidence type="ECO:0000256" key="6">
    <source>
        <dbReference type="ARBA" id="ARBA00022771"/>
    </source>
</evidence>
<evidence type="ECO:0000313" key="21">
    <source>
        <dbReference type="Proteomes" id="UP000015104"/>
    </source>
</evidence>
<comment type="similarity">
    <text evidence="2 11 16">Belongs to the peptidase C19 family.</text>
</comment>
<dbReference type="InterPro" id="IPR013083">
    <property type="entry name" value="Znf_RING/FYVE/PHD"/>
</dbReference>
<evidence type="ECO:0000256" key="16">
    <source>
        <dbReference type="RuleBase" id="RU366025"/>
    </source>
</evidence>
<evidence type="ECO:0000256" key="10">
    <source>
        <dbReference type="ARBA" id="ARBA00022833"/>
    </source>
</evidence>
<protein>
    <recommendedName>
        <fullName evidence="11 16">Ubiquitin carboxyl-terminal hydrolase</fullName>
        <ecNumber evidence="11 16">3.4.19.12</ecNumber>
    </recommendedName>
</protein>
<organism evidence="20 21">
    <name type="scientific">Tetranychus urticae</name>
    <name type="common">Two-spotted spider mite</name>
    <dbReference type="NCBI Taxonomy" id="32264"/>
    <lineage>
        <taxon>Eukaryota</taxon>
        <taxon>Metazoa</taxon>
        <taxon>Ecdysozoa</taxon>
        <taxon>Arthropoda</taxon>
        <taxon>Chelicerata</taxon>
        <taxon>Arachnida</taxon>
        <taxon>Acari</taxon>
        <taxon>Acariformes</taxon>
        <taxon>Trombidiformes</taxon>
        <taxon>Prostigmata</taxon>
        <taxon>Eleutherengona</taxon>
        <taxon>Raphignathae</taxon>
        <taxon>Tetranychoidea</taxon>
        <taxon>Tetranychidae</taxon>
        <taxon>Tetranychus</taxon>
    </lineage>
</organism>
<dbReference type="GO" id="GO:0016579">
    <property type="term" value="P:protein deubiquitination"/>
    <property type="evidence" value="ECO:0007669"/>
    <property type="project" value="InterPro"/>
</dbReference>
<evidence type="ECO:0000259" key="19">
    <source>
        <dbReference type="PROSITE" id="PS50271"/>
    </source>
</evidence>
<dbReference type="SUPFAM" id="SSF54001">
    <property type="entry name" value="Cysteine proteinases"/>
    <property type="match status" value="1"/>
</dbReference>
<sequence length="842" mass="94910">MDLLVENLPNIRVPAIGDKIFKDECVYSYDTPESEDGLFVCMRTFLGFSAKYVNLNYEKTRSRVYLKLKRIKIHEPSETGDGEQPKKITKLAIGLEGGYNPGGAGKVSYHEQNEIVILPEYERIPLPNENLPEKVLACVSSILASDSAFLSEEINSLSGTWDGEKRQITKHAYNLPQLENGVKVKPEGWKCEKCDLKDNLWLNLTDGAILCGRGFFDGSGGNNHAVQHYEQFKYPLAVKLGTITFTEEKVSADVYSYDEDSMVEDPLLHNHLAHFGIDVKALRKTEKTMLELELDYNQRIGEWAIIQESDAKLTPITGPGFTGMVNLGNSCYLNSVMQVIFTIPDFQHKYHDRNIFCESPCDPTNDFTTQMAKLSHGLLSGEYSIPLQPGNDNCIEQVGIKPTMFKNLIGRGHCEFSTKRQQDAHEYFLHLVNLIERHQTGNGSSLNPLDSLKFEIEERIECNQSHKVSYTTRSEYILSLQIPLHKALNKEEVAAYEEKKKNADKDEKIDLVRYIVPLEACYDSLIEPEIIEDFYSTAVNSKTTASKITKLRTFPDYLMLHIKKFELDTNWVPKKLDVSLQIPDEIDISHLRGRGLQEGEELLEDTVAGAAAGGSDQHLHPQQLPQQAPVAEQIIVLDSNHIDSLRECGFSLDAAKRALVRTHNTGVEAALNWLLENSNNPEVNQPFYEDVDIRNTAPKPAIDQFVPDSSALDSLINMGITRERATRALKETNNSVEMAIDWIFSHDESDEGLMQVDAVTVPNVTSYQQSSKPPGSPRPLRDGNEKYKLIAIISHMGTSPMCGHYVSHILKDGHWVIFNDNKVAISQNLPKDLGYLYLYERI</sequence>
<dbReference type="GO" id="GO:0008270">
    <property type="term" value="F:zinc ion binding"/>
    <property type="evidence" value="ECO:0007669"/>
    <property type="project" value="UniProtKB-UniRule"/>
</dbReference>
<feature type="active site" description="Nucleophile" evidence="12">
    <location>
        <position position="331"/>
    </location>
</feature>
<feature type="active site" description="Proton acceptor" evidence="12">
    <location>
        <position position="804"/>
    </location>
</feature>
<feature type="binding site" evidence="14">
    <location>
        <position position="191"/>
    </location>
    <ligand>
        <name>Zn(2+)</name>
        <dbReference type="ChEBI" id="CHEBI:29105"/>
    </ligand>
</feature>
<evidence type="ECO:0000256" key="13">
    <source>
        <dbReference type="PIRSR" id="PIRSR016308-2"/>
    </source>
</evidence>
<feature type="binding site" evidence="13">
    <location>
        <position position="255"/>
    </location>
    <ligand>
        <name>substrate</name>
    </ligand>
</feature>
<keyword evidence="8 11" id="KW-0378">Hydrolase</keyword>
<name>T1KJZ5_TETUR</name>
<dbReference type="EC" id="3.4.19.12" evidence="11 16"/>
<dbReference type="PROSITE" id="PS50235">
    <property type="entry name" value="USP_3"/>
    <property type="match status" value="1"/>
</dbReference>
<dbReference type="PIRSF" id="PIRSF016308">
    <property type="entry name" value="UBP"/>
    <property type="match status" value="1"/>
</dbReference>
<keyword evidence="7 11" id="KW-0833">Ubl conjugation pathway</keyword>
<dbReference type="SMART" id="SM00290">
    <property type="entry name" value="ZnF_UBP"/>
    <property type="match status" value="1"/>
</dbReference>
<keyword evidence="10 11" id="KW-0862">Zinc</keyword>
<evidence type="ECO:0000256" key="1">
    <source>
        <dbReference type="ARBA" id="ARBA00000707"/>
    </source>
</evidence>
<dbReference type="InterPro" id="IPR050164">
    <property type="entry name" value="Peptidase_C19"/>
</dbReference>
<feature type="binding site" evidence="13">
    <location>
        <position position="260"/>
    </location>
    <ligand>
        <name>substrate</name>
    </ligand>
</feature>
<dbReference type="PROSITE" id="PS00973">
    <property type="entry name" value="USP_2"/>
    <property type="match status" value="1"/>
</dbReference>
<dbReference type="HOGENOM" id="CLU_009884_1_0_1"/>
<evidence type="ECO:0000256" key="11">
    <source>
        <dbReference type="PIRNR" id="PIRNR016308"/>
    </source>
</evidence>
<gene>
    <name evidence="20" type="primary">107364702</name>
</gene>
<dbReference type="InterPro" id="IPR016652">
    <property type="entry name" value="Ubiquitinyl_hydrolase"/>
</dbReference>
<dbReference type="Pfam" id="PF00443">
    <property type="entry name" value="UCH"/>
    <property type="match status" value="1"/>
</dbReference>
<keyword evidence="21" id="KW-1185">Reference proteome</keyword>
<evidence type="ECO:0000256" key="3">
    <source>
        <dbReference type="ARBA" id="ARBA00022670"/>
    </source>
</evidence>
<keyword evidence="3 11" id="KW-0645">Protease</keyword>
<dbReference type="OrthoDB" id="361536at2759"/>
<dbReference type="STRING" id="32264.T1KJZ5"/>
<dbReference type="InterPro" id="IPR001607">
    <property type="entry name" value="Znf_UBP"/>
</dbReference>
<feature type="domain" description="UBA" evidence="17">
    <location>
        <begin position="636"/>
        <end position="677"/>
    </location>
</feature>
<dbReference type="FunFam" id="3.30.40.10:FF:000026">
    <property type="entry name" value="Ubiquitin carboxyl-terminal hydrolase"/>
    <property type="match status" value="1"/>
</dbReference>
<keyword evidence="4 11" id="KW-0479">Metal-binding</keyword>
<dbReference type="GO" id="GO:0005829">
    <property type="term" value="C:cytosol"/>
    <property type="evidence" value="ECO:0007669"/>
    <property type="project" value="TreeGrafter"/>
</dbReference>
<evidence type="ECO:0000313" key="20">
    <source>
        <dbReference type="EnsemblMetazoa" id="tetur13g01820.1"/>
    </source>
</evidence>
<dbReference type="Gene3D" id="3.90.70.10">
    <property type="entry name" value="Cysteine proteinases"/>
    <property type="match status" value="2"/>
</dbReference>
<dbReference type="SMART" id="SM00165">
    <property type="entry name" value="UBA"/>
    <property type="match status" value="2"/>
</dbReference>
<evidence type="ECO:0000256" key="9">
    <source>
        <dbReference type="ARBA" id="ARBA00022807"/>
    </source>
</evidence>
<feature type="binding site" evidence="13">
    <location>
        <position position="257"/>
    </location>
    <ligand>
        <name>substrate</name>
    </ligand>
</feature>
<dbReference type="PANTHER" id="PTHR24006">
    <property type="entry name" value="UBIQUITIN CARBOXYL-TERMINAL HYDROLASE"/>
    <property type="match status" value="1"/>
</dbReference>
<dbReference type="GO" id="GO:0006508">
    <property type="term" value="P:proteolysis"/>
    <property type="evidence" value="ECO:0007669"/>
    <property type="project" value="UniProtKB-KW"/>
</dbReference>
<dbReference type="Pfam" id="PF00627">
    <property type="entry name" value="UBA"/>
    <property type="match status" value="2"/>
</dbReference>
<keyword evidence="6 15" id="KW-0863">Zinc-finger</keyword>
<dbReference type="Gene3D" id="1.10.8.10">
    <property type="entry name" value="DNA helicase RuvA subunit, C-terminal domain"/>
    <property type="match status" value="2"/>
</dbReference>
<evidence type="ECO:0000256" key="15">
    <source>
        <dbReference type="PROSITE-ProRule" id="PRU00502"/>
    </source>
</evidence>
<feature type="domain" description="UBP-type" evidence="19">
    <location>
        <begin position="167"/>
        <end position="279"/>
    </location>
</feature>
<keyword evidence="9 11" id="KW-0788">Thiol protease</keyword>
<dbReference type="SUPFAM" id="SSF46934">
    <property type="entry name" value="UBA-like"/>
    <property type="match status" value="1"/>
</dbReference>
<evidence type="ECO:0000256" key="12">
    <source>
        <dbReference type="PIRSR" id="PIRSR016308-1"/>
    </source>
</evidence>
<dbReference type="GO" id="GO:0005634">
    <property type="term" value="C:nucleus"/>
    <property type="evidence" value="ECO:0007669"/>
    <property type="project" value="TreeGrafter"/>
</dbReference>
<dbReference type="PROSITE" id="PS50030">
    <property type="entry name" value="UBA"/>
    <property type="match status" value="2"/>
</dbReference>
<dbReference type="PANTHER" id="PTHR24006:SF664">
    <property type="entry name" value="UBIQUITIN CARBOXYL-TERMINAL HYDROLASE"/>
    <property type="match status" value="1"/>
</dbReference>
<feature type="binding site" evidence="14">
    <location>
        <position position="211"/>
    </location>
    <ligand>
        <name>Zn(2+)</name>
        <dbReference type="ChEBI" id="CHEBI:29105"/>
    </ligand>
</feature>
<dbReference type="InterPro" id="IPR009060">
    <property type="entry name" value="UBA-like_sf"/>
</dbReference>
<dbReference type="EMBL" id="CAEY01000170">
    <property type="status" value="NOT_ANNOTATED_CDS"/>
    <property type="molecule type" value="Genomic_DNA"/>
</dbReference>
<dbReference type="Gene3D" id="3.30.40.10">
    <property type="entry name" value="Zinc/RING finger domain, C3HC4 (zinc finger)"/>
    <property type="match status" value="2"/>
</dbReference>
<reference evidence="21" key="1">
    <citation type="submission" date="2011-08" db="EMBL/GenBank/DDBJ databases">
        <authorList>
            <person name="Rombauts S."/>
        </authorList>
    </citation>
    <scope>NUCLEOTIDE SEQUENCE</scope>
    <source>
        <strain evidence="21">London</strain>
    </source>
</reference>
<dbReference type="CDD" id="cd02658">
    <property type="entry name" value="Peptidase_C19B"/>
    <property type="match status" value="1"/>
</dbReference>
<dbReference type="InterPro" id="IPR015940">
    <property type="entry name" value="UBA"/>
</dbReference>
<dbReference type="Pfam" id="PF02148">
    <property type="entry name" value="zf-UBP"/>
    <property type="match status" value="1"/>
</dbReference>
<dbReference type="InterPro" id="IPR001394">
    <property type="entry name" value="Peptidase_C19_UCH"/>
</dbReference>
<accession>T1KJZ5</accession>
<dbReference type="PROSITE" id="PS00972">
    <property type="entry name" value="USP_1"/>
    <property type="match status" value="1"/>
</dbReference>
<evidence type="ECO:0000256" key="7">
    <source>
        <dbReference type="ARBA" id="ARBA00022786"/>
    </source>
</evidence>
<feature type="domain" description="USP" evidence="18">
    <location>
        <begin position="322"/>
        <end position="842"/>
    </location>
</feature>
<feature type="binding site" evidence="13">
    <location>
        <begin position="213"/>
        <end position="216"/>
    </location>
    <ligand>
        <name>substrate</name>
    </ligand>
</feature>
<comment type="catalytic activity">
    <reaction evidence="1 11 16">
        <text>Thiol-dependent hydrolysis of ester, thioester, amide, peptide and isopeptide bonds formed by the C-terminal Gly of ubiquitin (a 76-residue protein attached to proteins as an intracellular targeting signal).</text>
        <dbReference type="EC" id="3.4.19.12"/>
    </reaction>
</comment>
<evidence type="ECO:0000256" key="2">
    <source>
        <dbReference type="ARBA" id="ARBA00009085"/>
    </source>
</evidence>
<dbReference type="AlphaFoldDB" id="T1KJZ5"/>
<dbReference type="eggNOG" id="KOG0944">
    <property type="taxonomic scope" value="Eukaryota"/>
</dbReference>
<dbReference type="GO" id="GO:0004843">
    <property type="term" value="F:cysteine-type deubiquitinase activity"/>
    <property type="evidence" value="ECO:0007669"/>
    <property type="project" value="UniProtKB-UniRule"/>
</dbReference>
<evidence type="ECO:0000256" key="8">
    <source>
        <dbReference type="ARBA" id="ARBA00022801"/>
    </source>
</evidence>
<dbReference type="InterPro" id="IPR041432">
    <property type="entry name" value="UBP13_Znf-UBP_var"/>
</dbReference>
<feature type="binding site" evidence="14">
    <location>
        <position position="194"/>
    </location>
    <ligand>
        <name>Zn(2+)</name>
        <dbReference type="ChEBI" id="CHEBI:29105"/>
    </ligand>
</feature>
<dbReference type="OMA" id="FVPCEHT"/>
<evidence type="ECO:0000256" key="5">
    <source>
        <dbReference type="ARBA" id="ARBA00022737"/>
    </source>
</evidence>
<evidence type="ECO:0000256" key="4">
    <source>
        <dbReference type="ARBA" id="ARBA00022723"/>
    </source>
</evidence>
<dbReference type="KEGG" id="tut:107364702"/>
<dbReference type="PROSITE" id="PS50271">
    <property type="entry name" value="ZF_UBP"/>
    <property type="match status" value="1"/>
</dbReference>
<evidence type="ECO:0000259" key="18">
    <source>
        <dbReference type="PROSITE" id="PS50235"/>
    </source>
</evidence>
<dbReference type="InterPro" id="IPR018200">
    <property type="entry name" value="USP_CS"/>
</dbReference>
<reference evidence="20" key="2">
    <citation type="submission" date="2015-06" db="UniProtKB">
        <authorList>
            <consortium name="EnsemblMetazoa"/>
        </authorList>
    </citation>
    <scope>IDENTIFICATION</scope>
</reference>
<feature type="binding site" evidence="13">
    <location>
        <position position="201"/>
    </location>
    <ligand>
        <name>substrate</name>
    </ligand>
</feature>
<dbReference type="Proteomes" id="UP000015104">
    <property type="component" value="Unassembled WGS sequence"/>
</dbReference>
<evidence type="ECO:0000259" key="17">
    <source>
        <dbReference type="PROSITE" id="PS50030"/>
    </source>
</evidence>
<evidence type="ECO:0000256" key="14">
    <source>
        <dbReference type="PIRSR" id="PIRSR016308-3"/>
    </source>
</evidence>
<dbReference type="InterPro" id="IPR028889">
    <property type="entry name" value="USP"/>
</dbReference>
<feature type="binding site" evidence="14">
    <location>
        <position position="224"/>
    </location>
    <ligand>
        <name>Zn(2+)</name>
        <dbReference type="ChEBI" id="CHEBI:29105"/>
    </ligand>
</feature>
<dbReference type="InterPro" id="IPR038765">
    <property type="entry name" value="Papain-like_cys_pep_sf"/>
</dbReference>
<dbReference type="Pfam" id="PF17807">
    <property type="entry name" value="zf-UBP_var"/>
    <property type="match status" value="1"/>
</dbReference>
<dbReference type="SUPFAM" id="SSF57850">
    <property type="entry name" value="RING/U-box"/>
    <property type="match status" value="1"/>
</dbReference>